<gene>
    <name evidence="1" type="ORF">SDC9_211677</name>
</gene>
<sequence length="82" mass="9152">MSMCDPLQANIRTALKSLNERFCVSAIAVTRNRRRQSETVTRRLRGTDAAVQNPAPDMPITFAILMPKGCFGALPIRQNSLY</sequence>
<organism evidence="1">
    <name type="scientific">bioreactor metagenome</name>
    <dbReference type="NCBI Taxonomy" id="1076179"/>
    <lineage>
        <taxon>unclassified sequences</taxon>
        <taxon>metagenomes</taxon>
        <taxon>ecological metagenomes</taxon>
    </lineage>
</organism>
<protein>
    <submittedName>
        <fullName evidence="1">Uncharacterized protein</fullName>
    </submittedName>
</protein>
<name>A0A645JLC2_9ZZZZ</name>
<reference evidence="1" key="1">
    <citation type="submission" date="2019-08" db="EMBL/GenBank/DDBJ databases">
        <authorList>
            <person name="Kucharzyk K."/>
            <person name="Murdoch R.W."/>
            <person name="Higgins S."/>
            <person name="Loffler F."/>
        </authorList>
    </citation>
    <scope>NUCLEOTIDE SEQUENCE</scope>
</reference>
<proteinExistence type="predicted"/>
<accession>A0A645JLC2</accession>
<comment type="caution">
    <text evidence="1">The sequence shown here is derived from an EMBL/GenBank/DDBJ whole genome shotgun (WGS) entry which is preliminary data.</text>
</comment>
<dbReference type="EMBL" id="VSSQ01144019">
    <property type="protein sequence ID" value="MPN63910.1"/>
    <property type="molecule type" value="Genomic_DNA"/>
</dbReference>
<evidence type="ECO:0000313" key="1">
    <source>
        <dbReference type="EMBL" id="MPN63910.1"/>
    </source>
</evidence>
<dbReference type="AlphaFoldDB" id="A0A645JLC2"/>